<organism evidence="2 3">
    <name type="scientific">SAR86 cluster bacterium</name>
    <dbReference type="NCBI Taxonomy" id="2030880"/>
    <lineage>
        <taxon>Bacteria</taxon>
        <taxon>Pseudomonadati</taxon>
        <taxon>Pseudomonadota</taxon>
        <taxon>Gammaproteobacteria</taxon>
        <taxon>SAR86 cluster</taxon>
    </lineage>
</organism>
<evidence type="ECO:0000256" key="1">
    <source>
        <dbReference type="SAM" id="Phobius"/>
    </source>
</evidence>
<feature type="transmembrane region" description="Helical" evidence="1">
    <location>
        <begin position="69"/>
        <end position="87"/>
    </location>
</feature>
<dbReference type="AlphaFoldDB" id="A0A937LGB3"/>
<feature type="transmembrane region" description="Helical" evidence="1">
    <location>
        <begin position="43"/>
        <end position="63"/>
    </location>
</feature>
<dbReference type="PANTHER" id="PTHR41282">
    <property type="entry name" value="CONSERVED TRANSMEMBRANE PROTEIN-RELATED"/>
    <property type="match status" value="1"/>
</dbReference>
<dbReference type="InterPro" id="IPR010539">
    <property type="entry name" value="BaxI_1-like"/>
</dbReference>
<feature type="transmembrane region" description="Helical" evidence="1">
    <location>
        <begin position="151"/>
        <end position="175"/>
    </location>
</feature>
<reference evidence="2" key="1">
    <citation type="submission" date="2020-10" db="EMBL/GenBank/DDBJ databases">
        <title>Microbiome of the Black Sea water column analyzed by genome centric metagenomics.</title>
        <authorList>
            <person name="Cabello-Yeves P.J."/>
            <person name="Callieri C."/>
            <person name="Picazo A."/>
            <person name="Mehrshad M."/>
            <person name="Haro-Moreno J.M."/>
            <person name="Roda-Garcia J."/>
            <person name="Dzembekova N."/>
            <person name="Slabakova V."/>
            <person name="Slabakova N."/>
            <person name="Moncheva S."/>
            <person name="Rodriguez-Valera F."/>
        </authorList>
    </citation>
    <scope>NUCLEOTIDE SEQUENCE</scope>
    <source>
        <strain evidence="2">BS307-5m-G49</strain>
    </source>
</reference>
<feature type="transmembrane region" description="Helical" evidence="1">
    <location>
        <begin position="94"/>
        <end position="114"/>
    </location>
</feature>
<dbReference type="Proteomes" id="UP000744438">
    <property type="component" value="Unassembled WGS sequence"/>
</dbReference>
<keyword evidence="1" id="KW-0472">Membrane</keyword>
<feature type="transmembrane region" description="Helical" evidence="1">
    <location>
        <begin position="120"/>
        <end position="139"/>
    </location>
</feature>
<dbReference type="Pfam" id="PF12811">
    <property type="entry name" value="BaxI_1"/>
    <property type="match status" value="1"/>
</dbReference>
<evidence type="ECO:0000313" key="3">
    <source>
        <dbReference type="Proteomes" id="UP000744438"/>
    </source>
</evidence>
<evidence type="ECO:0000313" key="2">
    <source>
        <dbReference type="EMBL" id="MBL6811400.1"/>
    </source>
</evidence>
<accession>A0A937LGB3</accession>
<keyword evidence="1" id="KW-1133">Transmembrane helix</keyword>
<gene>
    <name evidence="2" type="ORF">ISQ63_00795</name>
</gene>
<dbReference type="EMBL" id="JADHQC010000002">
    <property type="protein sequence ID" value="MBL6811400.1"/>
    <property type="molecule type" value="Genomic_DNA"/>
</dbReference>
<proteinExistence type="predicted"/>
<keyword evidence="1" id="KW-0812">Transmembrane</keyword>
<feature type="transmembrane region" description="Helical" evidence="1">
    <location>
        <begin position="187"/>
        <end position="210"/>
    </location>
</feature>
<feature type="transmembrane region" description="Helical" evidence="1">
    <location>
        <begin position="222"/>
        <end position="240"/>
    </location>
</feature>
<dbReference type="PIRSF" id="PIRSF009160">
    <property type="entry name" value="UCP009160"/>
    <property type="match status" value="1"/>
</dbReference>
<name>A0A937LGB3_9GAMM</name>
<protein>
    <submittedName>
        <fullName evidence="2">Bax inhibitor-1/YccA family protein</fullName>
    </submittedName>
</protein>
<dbReference type="PANTHER" id="PTHR41282:SF1">
    <property type="entry name" value="CONSERVED TRANSMEMBRANE PROTEIN-RELATED"/>
    <property type="match status" value="1"/>
</dbReference>
<sequence length="252" mass="27608">MSKHKALDMFGRSGNPTLSDATFADFENVDQKTMTLQGTVNKVGILLALVVLSAAYTWNVYFVTGSPGALMPIGLFGGMIFALITIFKKNWAMYTAPIYAILEGFFLGGISAIFESQYPGIVIQATGLTFGTLASLLVLYKTGVIKPTENFRLMVVSATMGIALLYVVSFIMSMFGTGIGFIHDNGIFGIGFSLFVVAIAALNLVLDFDFIEEGSEKNAPKYMEWFGAFALMVTLIWLYLEMLRLLAKLRSR</sequence>
<comment type="caution">
    <text evidence="2">The sequence shown here is derived from an EMBL/GenBank/DDBJ whole genome shotgun (WGS) entry which is preliminary data.</text>
</comment>